<dbReference type="PROSITE" id="PS00503">
    <property type="entry name" value="PECTINESTERASE_2"/>
    <property type="match status" value="1"/>
</dbReference>
<evidence type="ECO:0000313" key="12">
    <source>
        <dbReference type="RefSeq" id="XP_004496026.2"/>
    </source>
</evidence>
<proteinExistence type="inferred from homology"/>
<feature type="active site" evidence="8">
    <location>
        <position position="375"/>
    </location>
</feature>
<reference evidence="12" key="2">
    <citation type="submission" date="2025-08" db="UniProtKB">
        <authorList>
            <consortium name="RefSeq"/>
        </authorList>
    </citation>
    <scope>IDENTIFICATION</scope>
    <source>
        <tissue evidence="12">Etiolated seedlings</tissue>
    </source>
</reference>
<keyword evidence="5" id="KW-0964">Secreted</keyword>
<dbReference type="InterPro" id="IPR011050">
    <property type="entry name" value="Pectin_lyase_fold/virulence"/>
</dbReference>
<dbReference type="PANTHER" id="PTHR31707">
    <property type="entry name" value="PECTINESTERASE"/>
    <property type="match status" value="1"/>
</dbReference>
<protein>
    <recommendedName>
        <fullName evidence="9">Pectinesterase</fullName>
        <ecNumber evidence="9">3.1.1.11</ecNumber>
    </recommendedName>
</protein>
<comment type="pathway">
    <text evidence="2 9">Glycan metabolism; pectin degradation; 2-dehydro-3-deoxy-D-gluconate from pectin: step 1/5.</text>
</comment>
<evidence type="ECO:0000256" key="3">
    <source>
        <dbReference type="ARBA" id="ARBA00006027"/>
    </source>
</evidence>
<dbReference type="GO" id="GO:0004857">
    <property type="term" value="F:enzyme inhibitor activity"/>
    <property type="evidence" value="ECO:0007669"/>
    <property type="project" value="InterPro"/>
</dbReference>
<reference evidence="11" key="1">
    <citation type="journal article" date="2013" name="Nat. Biotechnol.">
        <title>Draft genome sequence of chickpea (Cicer arietinum) provides a resource for trait improvement.</title>
        <authorList>
            <person name="Varshney R.K."/>
            <person name="Song C."/>
            <person name="Saxena R.K."/>
            <person name="Azam S."/>
            <person name="Yu S."/>
            <person name="Sharpe A.G."/>
            <person name="Cannon S."/>
            <person name="Baek J."/>
            <person name="Rosen B.D."/>
            <person name="Tar'an B."/>
            <person name="Millan T."/>
            <person name="Zhang X."/>
            <person name="Ramsay L.D."/>
            <person name="Iwata A."/>
            <person name="Wang Y."/>
            <person name="Nelson W."/>
            <person name="Farmer A.D."/>
            <person name="Gaur P.M."/>
            <person name="Soderlund C."/>
            <person name="Penmetsa R.V."/>
            <person name="Xu C."/>
            <person name="Bharti A.K."/>
            <person name="He W."/>
            <person name="Winter P."/>
            <person name="Zhao S."/>
            <person name="Hane J.K."/>
            <person name="Carrasquilla-Garcia N."/>
            <person name="Condie J.A."/>
            <person name="Upadhyaya H.D."/>
            <person name="Luo M.C."/>
            <person name="Thudi M."/>
            <person name="Gowda C.L."/>
            <person name="Singh N.P."/>
            <person name="Lichtenzveig J."/>
            <person name="Gali K.K."/>
            <person name="Rubio J."/>
            <person name="Nadarajan N."/>
            <person name="Dolezel J."/>
            <person name="Bansal K.C."/>
            <person name="Xu X."/>
            <person name="Edwards D."/>
            <person name="Zhang G."/>
            <person name="Kahl G."/>
            <person name="Gil J."/>
            <person name="Singh K.B."/>
            <person name="Datta S.K."/>
            <person name="Jackson S.A."/>
            <person name="Wang J."/>
            <person name="Cook D.R."/>
        </authorList>
    </citation>
    <scope>NUCLEOTIDE SEQUENCE [LARGE SCALE GENOMIC DNA]</scope>
    <source>
        <strain evidence="11">cv. CDC Frontier</strain>
    </source>
</reference>
<dbReference type="PaxDb" id="3827-XP_004496026.1"/>
<evidence type="ECO:0000256" key="2">
    <source>
        <dbReference type="ARBA" id="ARBA00005184"/>
    </source>
</evidence>
<feature type="domain" description="Pectinesterase inhibitor" evidence="10">
    <location>
        <begin position="34"/>
        <end position="185"/>
    </location>
</feature>
<dbReference type="InterPro" id="IPR033131">
    <property type="entry name" value="Pectinesterase_Asp_AS"/>
</dbReference>
<evidence type="ECO:0000256" key="6">
    <source>
        <dbReference type="ARBA" id="ARBA00022801"/>
    </source>
</evidence>
<dbReference type="STRING" id="3827.A0A1S2XXJ4"/>
<accession>A0A1S2XXJ4</accession>
<keyword evidence="11" id="KW-1185">Reference proteome</keyword>
<dbReference type="Gene3D" id="2.160.20.10">
    <property type="entry name" value="Single-stranded right-handed beta-helix, Pectin lyase-like"/>
    <property type="match status" value="1"/>
</dbReference>
<dbReference type="Gene3D" id="1.20.140.40">
    <property type="entry name" value="Invertase/pectin methylesterase inhibitor family protein"/>
    <property type="match status" value="1"/>
</dbReference>
<organism evidence="11 12">
    <name type="scientific">Cicer arietinum</name>
    <name type="common">Chickpea</name>
    <name type="synonym">Garbanzo</name>
    <dbReference type="NCBI Taxonomy" id="3827"/>
    <lineage>
        <taxon>Eukaryota</taxon>
        <taxon>Viridiplantae</taxon>
        <taxon>Streptophyta</taxon>
        <taxon>Embryophyta</taxon>
        <taxon>Tracheophyta</taxon>
        <taxon>Spermatophyta</taxon>
        <taxon>Magnoliopsida</taxon>
        <taxon>eudicotyledons</taxon>
        <taxon>Gunneridae</taxon>
        <taxon>Pentapetalae</taxon>
        <taxon>rosids</taxon>
        <taxon>fabids</taxon>
        <taxon>Fabales</taxon>
        <taxon>Fabaceae</taxon>
        <taxon>Papilionoideae</taxon>
        <taxon>50 kb inversion clade</taxon>
        <taxon>NPAAA clade</taxon>
        <taxon>Hologalegina</taxon>
        <taxon>IRL clade</taxon>
        <taxon>Cicereae</taxon>
        <taxon>Cicer</taxon>
    </lineage>
</organism>
<dbReference type="InterPro" id="IPR035513">
    <property type="entry name" value="Invertase/methylesterase_inhib"/>
</dbReference>
<dbReference type="GO" id="GO:0042545">
    <property type="term" value="P:cell wall modification"/>
    <property type="evidence" value="ECO:0007669"/>
    <property type="project" value="UniProtKB-UniRule"/>
</dbReference>
<evidence type="ECO:0000256" key="4">
    <source>
        <dbReference type="ARBA" id="ARBA00007786"/>
    </source>
</evidence>
<dbReference type="InterPro" id="IPR012334">
    <property type="entry name" value="Pectin_lyas_fold"/>
</dbReference>
<keyword evidence="7 9" id="KW-0063">Aspartyl esterase</keyword>
<dbReference type="CDD" id="cd15798">
    <property type="entry name" value="PMEI-like_3"/>
    <property type="match status" value="1"/>
</dbReference>
<dbReference type="NCBIfam" id="TIGR01614">
    <property type="entry name" value="PME_inhib"/>
    <property type="match status" value="1"/>
</dbReference>
<dbReference type="SUPFAM" id="SSF51126">
    <property type="entry name" value="Pectin lyase-like"/>
    <property type="match status" value="1"/>
</dbReference>
<dbReference type="Proteomes" id="UP000087171">
    <property type="component" value="Chromosome Ca4"/>
</dbReference>
<dbReference type="InterPro" id="IPR006501">
    <property type="entry name" value="Pectinesterase_inhib_dom"/>
</dbReference>
<evidence type="ECO:0000256" key="7">
    <source>
        <dbReference type="ARBA" id="ARBA00023085"/>
    </source>
</evidence>
<comment type="subcellular location">
    <subcellularLocation>
        <location evidence="1">Secreted</location>
        <location evidence="1">Cell wall</location>
    </subcellularLocation>
</comment>
<dbReference type="AlphaFoldDB" id="A0A1S2XXJ4"/>
<comment type="catalytic activity">
    <reaction evidence="9">
        <text>[(1-&gt;4)-alpha-D-galacturonosyl methyl ester](n) + n H2O = [(1-&gt;4)-alpha-D-galacturonosyl](n) + n methanol + n H(+)</text>
        <dbReference type="Rhea" id="RHEA:22380"/>
        <dbReference type="Rhea" id="RHEA-COMP:14570"/>
        <dbReference type="Rhea" id="RHEA-COMP:14573"/>
        <dbReference type="ChEBI" id="CHEBI:15377"/>
        <dbReference type="ChEBI" id="CHEBI:15378"/>
        <dbReference type="ChEBI" id="CHEBI:17790"/>
        <dbReference type="ChEBI" id="CHEBI:140522"/>
        <dbReference type="ChEBI" id="CHEBI:140523"/>
        <dbReference type="EC" id="3.1.1.11"/>
    </reaction>
</comment>
<dbReference type="Pfam" id="PF04043">
    <property type="entry name" value="PMEI"/>
    <property type="match status" value="1"/>
</dbReference>
<name>A0A1S2XXJ4_CICAR</name>
<evidence type="ECO:0000259" key="10">
    <source>
        <dbReference type="SMART" id="SM00856"/>
    </source>
</evidence>
<dbReference type="EC" id="3.1.1.11" evidence="9"/>
<gene>
    <name evidence="12" type="primary">LOC101515329</name>
</gene>
<feature type="chain" id="PRO_5018380956" description="Pectinesterase" evidence="9">
    <location>
        <begin position="34"/>
        <end position="540"/>
    </location>
</feature>
<comment type="similarity">
    <text evidence="3">In the N-terminal section; belongs to the PMEI family.</text>
</comment>
<dbReference type="GO" id="GO:0045490">
    <property type="term" value="P:pectin catabolic process"/>
    <property type="evidence" value="ECO:0007669"/>
    <property type="project" value="UniProtKB-UniRule"/>
</dbReference>
<comment type="similarity">
    <text evidence="4">In the C-terminal section; belongs to the pectinesterase family.</text>
</comment>
<sequence>MVTNNNMNTSTTLYLYILVSLFIILFLSPSSLASLPSSPNTTCQITPYPSFCTTTLPSNYLSIHDQCNFFLQQSLSITNTIFQLISSYLKNHFTIIPYPTLLVLEDCLNLAELNTGFLSNVIQAIETTISNNQVYDLQTLLSAVLTNHQTCLDGFHDLNPYPKITTSLLNHLSDGIKLYSTSLALFTRGWYINAIGGKGSDSTMNNRKLVETNYGDNVTVTKKVIVNPNGSGHFITINDAVNAAPNKTGTNNGYYVIYVVAGIYNEYVFIAKNKENLMIVGDGINRTVITGSRSVLDGWTTFQSATFAVIGKGFVAMNITFRNTAGPNKHQAVAVRNGADMSVFYNCSFEGYQDTLYAHSLRQFYKKCDIYGTVDFIFGNAAAIFQDCNMYPRLPMQNQFNAITAQGRTDPNQNTGFSIWNCCIVAASELGDAINNYNYIKTYLGRPWKEYSRTIYMKSFMDGLIDPKGWMEWSGEFALRTLYYSEYGNWGKGSNTSNRVTWEGYHLIDEKDADEFTVYKFIQGHNWLPVTGVPFRAGLH</sequence>
<dbReference type="SMART" id="SM00856">
    <property type="entry name" value="PMEI"/>
    <property type="match status" value="1"/>
</dbReference>
<keyword evidence="9" id="KW-0732">Signal</keyword>
<dbReference type="UniPathway" id="UPA00545">
    <property type="reaction ID" value="UER00823"/>
</dbReference>
<feature type="signal peptide" evidence="9">
    <location>
        <begin position="1"/>
        <end position="33"/>
    </location>
</feature>
<dbReference type="OrthoDB" id="2019149at2759"/>
<dbReference type="RefSeq" id="XP_004496026.2">
    <property type="nucleotide sequence ID" value="XM_004495969.3"/>
</dbReference>
<dbReference type="GeneID" id="101515329"/>
<dbReference type="GO" id="GO:0030599">
    <property type="term" value="F:pectinesterase activity"/>
    <property type="evidence" value="ECO:0007669"/>
    <property type="project" value="UniProtKB-UniRule"/>
</dbReference>
<dbReference type="InterPro" id="IPR000070">
    <property type="entry name" value="Pectinesterase_cat"/>
</dbReference>
<evidence type="ECO:0000256" key="5">
    <source>
        <dbReference type="ARBA" id="ARBA00022512"/>
    </source>
</evidence>
<evidence type="ECO:0000256" key="9">
    <source>
        <dbReference type="RuleBase" id="RU000589"/>
    </source>
</evidence>
<evidence type="ECO:0000256" key="8">
    <source>
        <dbReference type="PROSITE-ProRule" id="PRU10040"/>
    </source>
</evidence>
<keyword evidence="6 9" id="KW-0378">Hydrolase</keyword>
<dbReference type="KEGG" id="cam:101515329"/>
<dbReference type="Pfam" id="PF01095">
    <property type="entry name" value="Pectinesterase"/>
    <property type="match status" value="1"/>
</dbReference>
<dbReference type="SUPFAM" id="SSF101148">
    <property type="entry name" value="Plant invertase/pectin methylesterase inhibitor"/>
    <property type="match status" value="1"/>
</dbReference>
<dbReference type="FunFam" id="2.160.20.10:FF:000001">
    <property type="entry name" value="Pectinesterase"/>
    <property type="match status" value="1"/>
</dbReference>
<evidence type="ECO:0000256" key="1">
    <source>
        <dbReference type="ARBA" id="ARBA00004191"/>
    </source>
</evidence>
<keyword evidence="5" id="KW-0134">Cell wall</keyword>
<evidence type="ECO:0000313" key="11">
    <source>
        <dbReference type="Proteomes" id="UP000087171"/>
    </source>
</evidence>